<dbReference type="SUPFAM" id="SSF56672">
    <property type="entry name" value="DNA/RNA polymerases"/>
    <property type="match status" value="2"/>
</dbReference>
<accession>A0A913XQZ6</accession>
<dbReference type="CDD" id="cd01650">
    <property type="entry name" value="RT_nLTR_like"/>
    <property type="match status" value="2"/>
</dbReference>
<reference evidence="2" key="1">
    <citation type="submission" date="2022-11" db="UniProtKB">
        <authorList>
            <consortium name="EnsemblMetazoa"/>
        </authorList>
    </citation>
    <scope>IDENTIFICATION</scope>
</reference>
<dbReference type="GeneID" id="110245902"/>
<dbReference type="SUPFAM" id="SSF56219">
    <property type="entry name" value="DNase I-like"/>
    <property type="match status" value="1"/>
</dbReference>
<evidence type="ECO:0000259" key="1">
    <source>
        <dbReference type="PROSITE" id="PS50878"/>
    </source>
</evidence>
<dbReference type="PROSITE" id="PS50878">
    <property type="entry name" value="RT_POL"/>
    <property type="match status" value="2"/>
</dbReference>
<dbReference type="KEGG" id="epa:110245902"/>
<dbReference type="EnsemblMetazoa" id="XM_021052202.2">
    <property type="protein sequence ID" value="XP_020907861.1"/>
    <property type="gene ID" value="LOC110245902"/>
</dbReference>
<dbReference type="InterPro" id="IPR036691">
    <property type="entry name" value="Endo/exonu/phosph_ase_sf"/>
</dbReference>
<evidence type="ECO:0000313" key="3">
    <source>
        <dbReference type="Proteomes" id="UP000887567"/>
    </source>
</evidence>
<dbReference type="Gene3D" id="3.60.10.10">
    <property type="entry name" value="Endonuclease/exonuclease/phosphatase"/>
    <property type="match status" value="1"/>
</dbReference>
<protein>
    <recommendedName>
        <fullName evidence="1">Reverse transcriptase domain-containing protein</fullName>
    </recommendedName>
</protein>
<dbReference type="PANTHER" id="PTHR46670">
    <property type="entry name" value="ENDO/EXONUCLEASE/PHOSPHATASE DOMAIN-CONTAINING PROTEIN"/>
    <property type="match status" value="1"/>
</dbReference>
<dbReference type="InterPro" id="IPR005135">
    <property type="entry name" value="Endo/exonuclease/phosphatase"/>
</dbReference>
<dbReference type="Proteomes" id="UP000887567">
    <property type="component" value="Unplaced"/>
</dbReference>
<evidence type="ECO:0000313" key="2">
    <source>
        <dbReference type="EnsemblMetazoa" id="XP_020907861.1"/>
    </source>
</evidence>
<dbReference type="InterPro" id="IPR043502">
    <property type="entry name" value="DNA/RNA_pol_sf"/>
</dbReference>
<dbReference type="InterPro" id="IPR000477">
    <property type="entry name" value="RT_dom"/>
</dbReference>
<dbReference type="Pfam" id="PF00078">
    <property type="entry name" value="RVT_1"/>
    <property type="match status" value="2"/>
</dbReference>
<name>A0A913XQZ6_EXADI</name>
<dbReference type="GO" id="GO:0003824">
    <property type="term" value="F:catalytic activity"/>
    <property type="evidence" value="ECO:0007669"/>
    <property type="project" value="InterPro"/>
</dbReference>
<feature type="domain" description="Reverse transcriptase" evidence="1">
    <location>
        <begin position="336"/>
        <end position="620"/>
    </location>
</feature>
<sequence>MCPDVLLISGDFNFHLDIHTDTDARKFSALLETFGLIQHVTTPTHISGHILDLIVTRSCHDVLLQTPQATLSISDHSFIETTIAFPRPELSIKEISFRQYKKIDVETFKNNILESELHHDPPSDLLNLAKTYDKVLTDILDMNAPLLHKTVTVRPKVPWFNQELKDLKAKRRRFEKKMLRSHLESDKDAYREICNKYTKLLHDSKHLYYTEEINQCSGDSRKLFQVVSSLCNRKQECPLPPHKDSETLANDFGDFFCRKIDLLREEIDNVHITPPQIHCHPPEIQLRSFSTVTERDVRGVIMTSSSASSKLDPIPTWLLKLCIDELLPVITEMVNLSIRGGLVPPDWKCALVKPLLKKPDLDPVLNNFRPVSNLSFISKCAEKLVLQQLLSHCSENAPLPNNQSAYRKFHSTETCLLKVYNDILLSMDRREVTLLVLLDLSSAFDTIDHELLLNLLESDFGVTDDALQWVRSFLSERQQRVVIGKSGSKDYQMKYGVPQGSCIGPILFLLYTSRLFKLMEKHLPDMQGYADDTQLYISFRPSSSDDIDRALSALSAAVADVRAWLTFHKLKFNDNKTEFIIIGTRQQLAKVDIPSLRLGSADITPLTSIRNLGMWFDEHLSMSDHVSKTCSKAFRGLYNIRQIRKFLTTDTTKILIHAFVTSHLDYCNSLLFGIPTYQLERLQKVLNAAARVVYYIPKFDHITPSLINLHCISSLSPPGYLFHNSPRLSQRIAGGIGLLHRDNLQSSHLDSGETRSFEYSEWNITNLSRPLKIIGIYRPPYSEAHPVTPNVFFEEFSAYLENIVMCPDVLLISGDFNFHLDIHTDTDARKFSALLETFGLIQHVTTPTHISGHILDLIVTRSCHDVLLQTPQATLSISDHSFIETTIAFPRPELSIKEISFRQYKKIDVETFKNNILESELHHDPPSDLLNLAKTYDKVLTDILDMNAPLLHKTVTVVSSLCNRKQECPLPPHKDSETLANDFGDFFCRKIDLLREEIDNVHITPPQIHCHPPEIQLRSFSTVTERDVRGVIMTSSSASSKLDPFPTWLLKLCIDELLPVITEMVNLSIRGGLVPPDWKCALVKPLLKKPDLDPVLNNFRPVSNLSFISKCAEKLVLQQLLSHCSENAPLPNNQSAYRKFHSTETGLFKVYNDILLSMDRREVTLLVLLDLSAAFDTIDHELLLNLLESDFGATDDALQWVRSFLSERQQRVVIGKSGSKDYQMKYGVPQGSCIGPILFLLYTSRLFKLMEKHLPDMQGYADDTQLYISFRPSSSEDIDRALSAFECCCCRCSRLAYFSQTEIQ</sequence>
<organism evidence="2 3">
    <name type="scientific">Exaiptasia diaphana</name>
    <name type="common">Tropical sea anemone</name>
    <name type="synonym">Aiptasia pulchella</name>
    <dbReference type="NCBI Taxonomy" id="2652724"/>
    <lineage>
        <taxon>Eukaryota</taxon>
        <taxon>Metazoa</taxon>
        <taxon>Cnidaria</taxon>
        <taxon>Anthozoa</taxon>
        <taxon>Hexacorallia</taxon>
        <taxon>Actiniaria</taxon>
        <taxon>Aiptasiidae</taxon>
        <taxon>Exaiptasia</taxon>
    </lineage>
</organism>
<dbReference type="RefSeq" id="XP_020907861.1">
    <property type="nucleotide sequence ID" value="XM_021052202.2"/>
</dbReference>
<keyword evidence="3" id="KW-1185">Reference proteome</keyword>
<dbReference type="PANTHER" id="PTHR46670:SF3">
    <property type="entry name" value="ENDONUCLEASE_EXONUCLEASE_PHOSPHATASE DOMAIN-CONTAINING PROTEIN"/>
    <property type="match status" value="1"/>
</dbReference>
<feature type="domain" description="Reverse transcriptase" evidence="1">
    <location>
        <begin position="1067"/>
        <end position="1304"/>
    </location>
</feature>
<dbReference type="Pfam" id="PF14529">
    <property type="entry name" value="Exo_endo_phos_2"/>
    <property type="match status" value="1"/>
</dbReference>
<dbReference type="OrthoDB" id="10067563at2759"/>
<proteinExistence type="predicted"/>